<dbReference type="GeneID" id="110802918"/>
<feature type="domain" description="Reverse transcriptase" evidence="1">
    <location>
        <begin position="1"/>
        <end position="135"/>
    </location>
</feature>
<reference evidence="2" key="1">
    <citation type="journal article" date="2021" name="Nat. Commun.">
        <title>Genomic analyses provide insights into spinach domestication and the genetic basis of agronomic traits.</title>
        <authorList>
            <person name="Cai X."/>
            <person name="Sun X."/>
            <person name="Xu C."/>
            <person name="Sun H."/>
            <person name="Wang X."/>
            <person name="Ge C."/>
            <person name="Zhang Z."/>
            <person name="Wang Q."/>
            <person name="Fei Z."/>
            <person name="Jiao C."/>
            <person name="Wang Q."/>
        </authorList>
    </citation>
    <scope>NUCLEOTIDE SEQUENCE [LARGE SCALE GENOMIC DNA]</scope>
    <source>
        <strain evidence="2">cv. Varoflay</strain>
    </source>
</reference>
<gene>
    <name evidence="3" type="primary">LOC110802918</name>
</gene>
<dbReference type="PROSITE" id="PS50878">
    <property type="entry name" value="RT_POL"/>
    <property type="match status" value="1"/>
</dbReference>
<sequence>MTSTHTDLIHPARGLRQGDPLSPLLFTLCMEYFSRPMKTVGEHPLFRFHSRCKLVYLNHFCFADDLLMFCKADPEVVQLMLEGFKLFSNTTGLKVNASKSSVYCCGISPTDKEAIGAITGFQFGSLPFRYLGVPISVGKLRASDCEALVDKMTLEIKVWSSRNIYFAGRAQLINFLLISIRVY</sequence>
<dbReference type="InterPro" id="IPR043502">
    <property type="entry name" value="DNA/RNA_pol_sf"/>
</dbReference>
<dbReference type="Pfam" id="PF00078">
    <property type="entry name" value="RVT_1"/>
    <property type="match status" value="1"/>
</dbReference>
<evidence type="ECO:0000313" key="2">
    <source>
        <dbReference type="Proteomes" id="UP000813463"/>
    </source>
</evidence>
<dbReference type="RefSeq" id="XP_021864059.2">
    <property type="nucleotide sequence ID" value="XM_022008367.2"/>
</dbReference>
<dbReference type="KEGG" id="soe:110802918"/>
<dbReference type="PANTHER" id="PTHR33116:SF84">
    <property type="entry name" value="RNA-DIRECTED DNA POLYMERASE"/>
    <property type="match status" value="1"/>
</dbReference>
<organism evidence="2 3">
    <name type="scientific">Spinacia oleracea</name>
    <name type="common">Spinach</name>
    <dbReference type="NCBI Taxonomy" id="3562"/>
    <lineage>
        <taxon>Eukaryota</taxon>
        <taxon>Viridiplantae</taxon>
        <taxon>Streptophyta</taxon>
        <taxon>Embryophyta</taxon>
        <taxon>Tracheophyta</taxon>
        <taxon>Spermatophyta</taxon>
        <taxon>Magnoliopsida</taxon>
        <taxon>eudicotyledons</taxon>
        <taxon>Gunneridae</taxon>
        <taxon>Pentapetalae</taxon>
        <taxon>Caryophyllales</taxon>
        <taxon>Chenopodiaceae</taxon>
        <taxon>Chenopodioideae</taxon>
        <taxon>Anserineae</taxon>
        <taxon>Spinacia</taxon>
    </lineage>
</organism>
<evidence type="ECO:0000259" key="1">
    <source>
        <dbReference type="PROSITE" id="PS50878"/>
    </source>
</evidence>
<evidence type="ECO:0000313" key="3">
    <source>
        <dbReference type="RefSeq" id="XP_021864059.2"/>
    </source>
</evidence>
<dbReference type="PANTHER" id="PTHR33116">
    <property type="entry name" value="REVERSE TRANSCRIPTASE ZINC-BINDING DOMAIN-CONTAINING PROTEIN-RELATED-RELATED"/>
    <property type="match status" value="1"/>
</dbReference>
<dbReference type="AlphaFoldDB" id="A0A9R0JA33"/>
<protein>
    <submittedName>
        <fullName evidence="3">Uncharacterized mitochondrial protein AtMg01250-like</fullName>
    </submittedName>
</protein>
<reference evidence="3" key="2">
    <citation type="submission" date="2025-08" db="UniProtKB">
        <authorList>
            <consortium name="RefSeq"/>
        </authorList>
    </citation>
    <scope>IDENTIFICATION</scope>
    <source>
        <tissue evidence="3">Leaf</tissue>
    </source>
</reference>
<dbReference type="InterPro" id="IPR000477">
    <property type="entry name" value="RT_dom"/>
</dbReference>
<name>A0A9R0JA33_SPIOL</name>
<accession>A0A9R0JA33</accession>
<proteinExistence type="predicted"/>
<keyword evidence="2" id="KW-1185">Reference proteome</keyword>
<dbReference type="Proteomes" id="UP000813463">
    <property type="component" value="Chromosome 4"/>
</dbReference>
<dbReference type="SUPFAM" id="SSF56672">
    <property type="entry name" value="DNA/RNA polymerases"/>
    <property type="match status" value="1"/>
</dbReference>